<proteinExistence type="predicted"/>
<feature type="compositionally biased region" description="Basic and acidic residues" evidence="1">
    <location>
        <begin position="85"/>
        <end position="101"/>
    </location>
</feature>
<reference evidence="3" key="1">
    <citation type="journal article" date="2023" name="G3 (Bethesda)">
        <title>Whole genome assemblies of Zophobas morio and Tenebrio molitor.</title>
        <authorList>
            <person name="Kaur S."/>
            <person name="Stinson S.A."/>
            <person name="diCenzo G.C."/>
        </authorList>
    </citation>
    <scope>NUCLEOTIDE SEQUENCE</scope>
    <source>
        <strain evidence="3">QUZm001</strain>
    </source>
</reference>
<dbReference type="AlphaFoldDB" id="A0AA38MI66"/>
<evidence type="ECO:0000313" key="4">
    <source>
        <dbReference type="Proteomes" id="UP001168821"/>
    </source>
</evidence>
<feature type="region of interest" description="Disordered" evidence="1">
    <location>
        <begin position="29"/>
        <end position="116"/>
    </location>
</feature>
<protein>
    <submittedName>
        <fullName evidence="3">Uncharacterized protein</fullName>
    </submittedName>
</protein>
<dbReference type="EMBL" id="JALNTZ010000003">
    <property type="protein sequence ID" value="KAJ3657845.1"/>
    <property type="molecule type" value="Genomic_DNA"/>
</dbReference>
<feature type="chain" id="PRO_5041354778" evidence="2">
    <location>
        <begin position="17"/>
        <end position="222"/>
    </location>
</feature>
<dbReference type="Pfam" id="PF16009">
    <property type="entry name" value="DUF4779"/>
    <property type="match status" value="1"/>
</dbReference>
<evidence type="ECO:0000313" key="3">
    <source>
        <dbReference type="EMBL" id="KAJ3657845.1"/>
    </source>
</evidence>
<dbReference type="Proteomes" id="UP001168821">
    <property type="component" value="Unassembled WGS sequence"/>
</dbReference>
<feature type="compositionally biased region" description="Basic and acidic residues" evidence="1">
    <location>
        <begin position="29"/>
        <end position="69"/>
    </location>
</feature>
<evidence type="ECO:0000256" key="2">
    <source>
        <dbReference type="SAM" id="SignalP"/>
    </source>
</evidence>
<name>A0AA38MI66_9CUCU</name>
<gene>
    <name evidence="3" type="ORF">Zmor_009623</name>
</gene>
<feature type="compositionally biased region" description="Basic residues" evidence="1">
    <location>
        <begin position="102"/>
        <end position="115"/>
    </location>
</feature>
<evidence type="ECO:0000256" key="1">
    <source>
        <dbReference type="SAM" id="MobiDB-lite"/>
    </source>
</evidence>
<feature type="signal peptide" evidence="2">
    <location>
        <begin position="1"/>
        <end position="16"/>
    </location>
</feature>
<dbReference type="InterPro" id="IPR031959">
    <property type="entry name" value="DUF4779"/>
</dbReference>
<accession>A0AA38MI66</accession>
<sequence>MLLRVVVLATIPMVLAYVLETGKEFDASRYSSKGEKGERGYLGHHSAEKGAQGHHDKANHRKEYAEKAGQRRGYNHADGYYADHQQGDKGSKGYHYEDHGKYAKGHSTKGRHNVHKLNEFKKDTDFYDEDNDEGFEERHGGYEATKKVAHGDFYKGGYDKKGSDAAKYGVAGFVDKGSHYFDDQGYKKGQGQDAYYGNYAKFAKKGGKDEFDKFGFTSFKKE</sequence>
<keyword evidence="2" id="KW-0732">Signal</keyword>
<organism evidence="3 4">
    <name type="scientific">Zophobas morio</name>
    <dbReference type="NCBI Taxonomy" id="2755281"/>
    <lineage>
        <taxon>Eukaryota</taxon>
        <taxon>Metazoa</taxon>
        <taxon>Ecdysozoa</taxon>
        <taxon>Arthropoda</taxon>
        <taxon>Hexapoda</taxon>
        <taxon>Insecta</taxon>
        <taxon>Pterygota</taxon>
        <taxon>Neoptera</taxon>
        <taxon>Endopterygota</taxon>
        <taxon>Coleoptera</taxon>
        <taxon>Polyphaga</taxon>
        <taxon>Cucujiformia</taxon>
        <taxon>Tenebrionidae</taxon>
        <taxon>Zophobas</taxon>
    </lineage>
</organism>
<comment type="caution">
    <text evidence="3">The sequence shown here is derived from an EMBL/GenBank/DDBJ whole genome shotgun (WGS) entry which is preliminary data.</text>
</comment>
<keyword evidence="4" id="KW-1185">Reference proteome</keyword>